<evidence type="ECO:0000313" key="6">
    <source>
        <dbReference type="Proteomes" id="UP000622475"/>
    </source>
</evidence>
<keyword evidence="5" id="KW-0675">Receptor</keyword>
<reference evidence="5" key="1">
    <citation type="submission" date="2020-10" db="EMBL/GenBank/DDBJ databases">
        <title>Mucilaginibacter mali sp. nov., isolated from rhizosphere soil of apple orchard.</title>
        <authorList>
            <person name="Lee J.-S."/>
            <person name="Kim H.S."/>
            <person name="Kim J.-S."/>
        </authorList>
    </citation>
    <scope>NUCLEOTIDE SEQUENCE</scope>
    <source>
        <strain evidence="5">KCTC 22746</strain>
    </source>
</reference>
<proteinExistence type="predicted"/>
<dbReference type="InterPro" id="IPR036942">
    <property type="entry name" value="Beta-barrel_TonB_sf"/>
</dbReference>
<keyword evidence="3" id="KW-0998">Cell outer membrane</keyword>
<dbReference type="InterPro" id="IPR008969">
    <property type="entry name" value="CarboxyPept-like_regulatory"/>
</dbReference>
<evidence type="ECO:0000259" key="4">
    <source>
        <dbReference type="Pfam" id="PF14905"/>
    </source>
</evidence>
<evidence type="ECO:0000256" key="3">
    <source>
        <dbReference type="ARBA" id="ARBA00023237"/>
    </source>
</evidence>
<dbReference type="PANTHER" id="PTHR40980:SF4">
    <property type="entry name" value="TONB-DEPENDENT RECEPTOR-LIKE BETA-BARREL DOMAIN-CONTAINING PROTEIN"/>
    <property type="match status" value="1"/>
</dbReference>
<comment type="subcellular location">
    <subcellularLocation>
        <location evidence="1">Cell outer membrane</location>
    </subcellularLocation>
</comment>
<dbReference type="AlphaFoldDB" id="A0A929L089"/>
<accession>A0A929L089</accession>
<gene>
    <name evidence="5" type="ORF">IRJ16_03395</name>
</gene>
<dbReference type="SUPFAM" id="SSF49464">
    <property type="entry name" value="Carboxypeptidase regulatory domain-like"/>
    <property type="match status" value="1"/>
</dbReference>
<keyword evidence="2" id="KW-0472">Membrane</keyword>
<dbReference type="PANTHER" id="PTHR40980">
    <property type="entry name" value="PLUG DOMAIN-CONTAINING PROTEIN"/>
    <property type="match status" value="1"/>
</dbReference>
<comment type="caution">
    <text evidence="5">The sequence shown here is derived from an EMBL/GenBank/DDBJ whole genome shotgun (WGS) entry which is preliminary data.</text>
</comment>
<dbReference type="Pfam" id="PF14905">
    <property type="entry name" value="OMP_b-brl_3"/>
    <property type="match status" value="1"/>
</dbReference>
<dbReference type="Proteomes" id="UP000622475">
    <property type="component" value="Unassembled WGS sequence"/>
</dbReference>
<dbReference type="InterPro" id="IPR037066">
    <property type="entry name" value="Plug_dom_sf"/>
</dbReference>
<dbReference type="InterPro" id="IPR041700">
    <property type="entry name" value="OMP_b-brl_3"/>
</dbReference>
<protein>
    <submittedName>
        <fullName evidence="5">TonB-dependent receptor</fullName>
    </submittedName>
</protein>
<dbReference type="GO" id="GO:0009279">
    <property type="term" value="C:cell outer membrane"/>
    <property type="evidence" value="ECO:0007669"/>
    <property type="project" value="UniProtKB-SubCell"/>
</dbReference>
<dbReference type="EMBL" id="JADFFL010000001">
    <property type="protein sequence ID" value="MBE9660916.1"/>
    <property type="molecule type" value="Genomic_DNA"/>
</dbReference>
<dbReference type="Gene3D" id="2.170.130.10">
    <property type="entry name" value="TonB-dependent receptor, plug domain"/>
    <property type="match status" value="1"/>
</dbReference>
<feature type="domain" description="Outer membrane protein beta-barrel" evidence="4">
    <location>
        <begin position="382"/>
        <end position="779"/>
    </location>
</feature>
<name>A0A929L089_9SPHI</name>
<evidence type="ECO:0000256" key="2">
    <source>
        <dbReference type="ARBA" id="ARBA00023136"/>
    </source>
</evidence>
<organism evidence="5 6">
    <name type="scientific">Mucilaginibacter myungsuensis</name>
    <dbReference type="NCBI Taxonomy" id="649104"/>
    <lineage>
        <taxon>Bacteria</taxon>
        <taxon>Pseudomonadati</taxon>
        <taxon>Bacteroidota</taxon>
        <taxon>Sphingobacteriia</taxon>
        <taxon>Sphingobacteriales</taxon>
        <taxon>Sphingobacteriaceae</taxon>
        <taxon>Mucilaginibacter</taxon>
    </lineage>
</organism>
<sequence>MLRTKFILPLIGLLLCAMVGRAQTLVNFSLLVIDEKAVPIQGATVKLLQDNKMIKGMATDAKGLAVFSNLKGSCTFLVSLTSYQPQTRTYQFPSNKKVDTIRLNPATVALQEVNVASRPPQIEHKQGKTIVNVESSVTITGMSVLEILERSPGVTVDRSGGISMQGKNGVLVMIDDKPTYISGSDLNDMLSAMNSGQVSEIELITNPSAKYDAAGNAGIINIKTKKTKQIGFNGQVTASGGHGIYPKANDNLLLNFKSGKVSSFFNYSYNYAEYLTKIYALREYFNSANGITSTLDQPSYFTGTVNSHTIKTGLDYAISPKTTLGLVLTGATNKRKGDNDATATWLNNSGGVDSAISTTNISNNKFRNGMANLNLRHNISPKADIGADIDVLHYDISADQAFNNHLLAPGGYTELSKGDIPTTIDIVTGKVDYSLKNAKNDSWLFGAKASRSNTDNTAYYQNFLGGNWVDDNSRSNHFIYKEQISAAYSSWEAKRGKFSWQLGLRYEQTNYDAHQLGNAIQRDSSFSRNYGGFFPSGYLTWQTDKNNGLTASISRRIERPAFQKLNPFYFIINKYTYQTGNAFILPQYTLNFELSHQYKSWLTNTVSYSSIDNYFSQIFLNDGNKGILLYTQGNVGHAYNFNVQSMVVLNPTGWWSTTATALYTHKQLKGFNGNTVTATADQLNISTTNQFTIAKKYTAELSGYYLTSSRIDIQEQLYPSGQLSIGLSKSVFNKKGTLRINARDLFYTNWLKGLTDFPTATEYFKLQRDTRVVMVSLTYRFGKTYKVNKRSDGSASDEMQRVGNG</sequence>
<dbReference type="SUPFAM" id="SSF56935">
    <property type="entry name" value="Porins"/>
    <property type="match status" value="1"/>
</dbReference>
<dbReference type="Gene3D" id="2.40.170.20">
    <property type="entry name" value="TonB-dependent receptor, beta-barrel domain"/>
    <property type="match status" value="1"/>
</dbReference>
<evidence type="ECO:0000256" key="1">
    <source>
        <dbReference type="ARBA" id="ARBA00004442"/>
    </source>
</evidence>
<dbReference type="RefSeq" id="WP_194110102.1">
    <property type="nucleotide sequence ID" value="NZ_JADFFL010000001.1"/>
</dbReference>
<keyword evidence="6" id="KW-1185">Reference proteome</keyword>
<evidence type="ECO:0000313" key="5">
    <source>
        <dbReference type="EMBL" id="MBE9660916.1"/>
    </source>
</evidence>
<dbReference type="Gene3D" id="2.60.40.1120">
    <property type="entry name" value="Carboxypeptidase-like, regulatory domain"/>
    <property type="match status" value="1"/>
</dbReference>